<keyword evidence="3" id="KW-1185">Reference proteome</keyword>
<evidence type="ECO:0000313" key="2">
    <source>
        <dbReference type="EMBL" id="KAK4234623.1"/>
    </source>
</evidence>
<gene>
    <name evidence="2" type="ORF">C8A03DRAFT_18513</name>
</gene>
<feature type="region of interest" description="Disordered" evidence="1">
    <location>
        <begin position="1"/>
        <end position="23"/>
    </location>
</feature>
<sequence length="183" mass="20644">MSALQRAIAQNARQAEEVNNSAQRLLQRQKEEKARRVEEDNNTWQRARWEAARRAMADGTFKTPEIRIPVIITPDGPVSSAKDLQQLAGMDSMPETLEATLIRDHWISTERPVTICYVNYGERARLEEKANIEYDPSGKFMVRFGEQKRYTMVVLSLKEGVTLPGPSEIGINGEGRGNGVVDE</sequence>
<evidence type="ECO:0000256" key="1">
    <source>
        <dbReference type="SAM" id="MobiDB-lite"/>
    </source>
</evidence>
<reference evidence="2" key="1">
    <citation type="journal article" date="2023" name="Mol. Phylogenet. Evol.">
        <title>Genome-scale phylogeny and comparative genomics of the fungal order Sordariales.</title>
        <authorList>
            <person name="Hensen N."/>
            <person name="Bonometti L."/>
            <person name="Westerberg I."/>
            <person name="Brannstrom I.O."/>
            <person name="Guillou S."/>
            <person name="Cros-Aarteil S."/>
            <person name="Calhoun S."/>
            <person name="Haridas S."/>
            <person name="Kuo A."/>
            <person name="Mondo S."/>
            <person name="Pangilinan J."/>
            <person name="Riley R."/>
            <person name="LaButti K."/>
            <person name="Andreopoulos B."/>
            <person name="Lipzen A."/>
            <person name="Chen C."/>
            <person name="Yan M."/>
            <person name="Daum C."/>
            <person name="Ng V."/>
            <person name="Clum A."/>
            <person name="Steindorff A."/>
            <person name="Ohm R.A."/>
            <person name="Martin F."/>
            <person name="Silar P."/>
            <person name="Natvig D.O."/>
            <person name="Lalanne C."/>
            <person name="Gautier V."/>
            <person name="Ament-Velasquez S.L."/>
            <person name="Kruys A."/>
            <person name="Hutchinson M.I."/>
            <person name="Powell A.J."/>
            <person name="Barry K."/>
            <person name="Miller A.N."/>
            <person name="Grigoriev I.V."/>
            <person name="Debuchy R."/>
            <person name="Gladieux P."/>
            <person name="Hiltunen Thoren M."/>
            <person name="Johannesson H."/>
        </authorList>
    </citation>
    <scope>NUCLEOTIDE SEQUENCE</scope>
    <source>
        <strain evidence="2">CBS 532.94</strain>
    </source>
</reference>
<evidence type="ECO:0000313" key="3">
    <source>
        <dbReference type="Proteomes" id="UP001303760"/>
    </source>
</evidence>
<comment type="caution">
    <text evidence="2">The sequence shown here is derived from an EMBL/GenBank/DDBJ whole genome shotgun (WGS) entry which is preliminary data.</text>
</comment>
<dbReference type="Proteomes" id="UP001303760">
    <property type="component" value="Unassembled WGS sequence"/>
</dbReference>
<dbReference type="EMBL" id="MU860347">
    <property type="protein sequence ID" value="KAK4234623.1"/>
    <property type="molecule type" value="Genomic_DNA"/>
</dbReference>
<accession>A0AAN7C533</accession>
<proteinExistence type="predicted"/>
<name>A0AAN7C533_9PEZI</name>
<organism evidence="2 3">
    <name type="scientific">Achaetomium macrosporum</name>
    <dbReference type="NCBI Taxonomy" id="79813"/>
    <lineage>
        <taxon>Eukaryota</taxon>
        <taxon>Fungi</taxon>
        <taxon>Dikarya</taxon>
        <taxon>Ascomycota</taxon>
        <taxon>Pezizomycotina</taxon>
        <taxon>Sordariomycetes</taxon>
        <taxon>Sordariomycetidae</taxon>
        <taxon>Sordariales</taxon>
        <taxon>Chaetomiaceae</taxon>
        <taxon>Achaetomium</taxon>
    </lineage>
</organism>
<dbReference type="AlphaFoldDB" id="A0AAN7C533"/>
<feature type="compositionally biased region" description="Polar residues" evidence="1">
    <location>
        <begin position="11"/>
        <end position="23"/>
    </location>
</feature>
<protein>
    <submittedName>
        <fullName evidence="2">Uncharacterized protein</fullName>
    </submittedName>
</protein>
<reference evidence="2" key="2">
    <citation type="submission" date="2023-05" db="EMBL/GenBank/DDBJ databases">
        <authorList>
            <consortium name="Lawrence Berkeley National Laboratory"/>
            <person name="Steindorff A."/>
            <person name="Hensen N."/>
            <person name="Bonometti L."/>
            <person name="Westerberg I."/>
            <person name="Brannstrom I.O."/>
            <person name="Guillou S."/>
            <person name="Cros-Aarteil S."/>
            <person name="Calhoun S."/>
            <person name="Haridas S."/>
            <person name="Kuo A."/>
            <person name="Mondo S."/>
            <person name="Pangilinan J."/>
            <person name="Riley R."/>
            <person name="Labutti K."/>
            <person name="Andreopoulos B."/>
            <person name="Lipzen A."/>
            <person name="Chen C."/>
            <person name="Yanf M."/>
            <person name="Daum C."/>
            <person name="Ng V."/>
            <person name="Clum A."/>
            <person name="Ohm R."/>
            <person name="Martin F."/>
            <person name="Silar P."/>
            <person name="Natvig D."/>
            <person name="Lalanne C."/>
            <person name="Gautier V."/>
            <person name="Ament-Velasquez S.L."/>
            <person name="Kruys A."/>
            <person name="Hutchinson M.I."/>
            <person name="Powell A.J."/>
            <person name="Barry K."/>
            <person name="Miller A.N."/>
            <person name="Grigoriev I.V."/>
            <person name="Debuchy R."/>
            <person name="Gladieux P."/>
            <person name="Thoren M.H."/>
            <person name="Johannesson H."/>
        </authorList>
    </citation>
    <scope>NUCLEOTIDE SEQUENCE</scope>
    <source>
        <strain evidence="2">CBS 532.94</strain>
    </source>
</reference>